<proteinExistence type="predicted"/>
<accession>A0ABP8UNU7</accession>
<protein>
    <submittedName>
        <fullName evidence="1">Uncharacterized protein</fullName>
    </submittedName>
</protein>
<dbReference type="Proteomes" id="UP001501442">
    <property type="component" value="Unassembled WGS sequence"/>
</dbReference>
<sequence length="75" mass="8407">MTRVAITDPCRYKSDFFRRNFYAGAAELVLAMLAADEVAVPDRERIRIAECTDWGQLVEWGIRAATANSIEDVLG</sequence>
<gene>
    <name evidence="1" type="ORF">GCM10023196_085120</name>
</gene>
<evidence type="ECO:0000313" key="1">
    <source>
        <dbReference type="EMBL" id="GAA4636225.1"/>
    </source>
</evidence>
<name>A0ABP8UNU7_9ACTN</name>
<organism evidence="1 2">
    <name type="scientific">Actinoallomurus vinaceus</name>
    <dbReference type="NCBI Taxonomy" id="1080074"/>
    <lineage>
        <taxon>Bacteria</taxon>
        <taxon>Bacillati</taxon>
        <taxon>Actinomycetota</taxon>
        <taxon>Actinomycetes</taxon>
        <taxon>Streptosporangiales</taxon>
        <taxon>Thermomonosporaceae</taxon>
        <taxon>Actinoallomurus</taxon>
    </lineage>
</organism>
<keyword evidence="2" id="KW-1185">Reference proteome</keyword>
<evidence type="ECO:0000313" key="2">
    <source>
        <dbReference type="Proteomes" id="UP001501442"/>
    </source>
</evidence>
<reference evidence="2" key="1">
    <citation type="journal article" date="2019" name="Int. J. Syst. Evol. Microbiol.">
        <title>The Global Catalogue of Microorganisms (GCM) 10K type strain sequencing project: providing services to taxonomists for standard genome sequencing and annotation.</title>
        <authorList>
            <consortium name="The Broad Institute Genomics Platform"/>
            <consortium name="The Broad Institute Genome Sequencing Center for Infectious Disease"/>
            <person name="Wu L."/>
            <person name="Ma J."/>
        </authorList>
    </citation>
    <scope>NUCLEOTIDE SEQUENCE [LARGE SCALE GENOMIC DNA]</scope>
    <source>
        <strain evidence="2">JCM 17939</strain>
    </source>
</reference>
<dbReference type="EMBL" id="BAABHK010000017">
    <property type="protein sequence ID" value="GAA4636225.1"/>
    <property type="molecule type" value="Genomic_DNA"/>
</dbReference>
<comment type="caution">
    <text evidence="1">The sequence shown here is derived from an EMBL/GenBank/DDBJ whole genome shotgun (WGS) entry which is preliminary data.</text>
</comment>
<dbReference type="RefSeq" id="WP_345439215.1">
    <property type="nucleotide sequence ID" value="NZ_BAABHK010000017.1"/>
</dbReference>